<dbReference type="RefSeq" id="WP_167225488.1">
    <property type="nucleotide sequence ID" value="NZ_VUYU01000008.1"/>
</dbReference>
<dbReference type="Proteomes" id="UP000785613">
    <property type="component" value="Unassembled WGS sequence"/>
</dbReference>
<proteinExistence type="predicted"/>
<organism evidence="1 2">
    <name type="scientific">Massilia rubra</name>
    <dbReference type="NCBI Taxonomy" id="2607910"/>
    <lineage>
        <taxon>Bacteria</taxon>
        <taxon>Pseudomonadati</taxon>
        <taxon>Pseudomonadota</taxon>
        <taxon>Betaproteobacteria</taxon>
        <taxon>Burkholderiales</taxon>
        <taxon>Oxalobacteraceae</taxon>
        <taxon>Telluria group</taxon>
        <taxon>Massilia</taxon>
    </lineage>
</organism>
<name>A0ABX0LPX5_9BURK</name>
<evidence type="ECO:0000313" key="1">
    <source>
        <dbReference type="EMBL" id="NHZ34743.1"/>
    </source>
</evidence>
<sequence length="103" mass="11679">MMAISAKGKRRISVNERVYLWRMFEHYDQSWFDGVQVSVAAVDQALFVRYGLHQPDDSRTAVISRGRGAPDVRTACPRFEGEDRVLTPQGVRDLIDWGLAVAL</sequence>
<dbReference type="EMBL" id="VUYU01000008">
    <property type="protein sequence ID" value="NHZ34743.1"/>
    <property type="molecule type" value="Genomic_DNA"/>
</dbReference>
<evidence type="ECO:0000313" key="2">
    <source>
        <dbReference type="Proteomes" id="UP000785613"/>
    </source>
</evidence>
<keyword evidence="2" id="KW-1185">Reference proteome</keyword>
<protein>
    <submittedName>
        <fullName evidence="1">Uncharacterized protein</fullName>
    </submittedName>
</protein>
<gene>
    <name evidence="1" type="ORF">F0185_14240</name>
</gene>
<accession>A0ABX0LPX5</accession>
<comment type="caution">
    <text evidence="1">The sequence shown here is derived from an EMBL/GenBank/DDBJ whole genome shotgun (WGS) entry which is preliminary data.</text>
</comment>
<reference evidence="1 2" key="1">
    <citation type="submission" date="2019-09" db="EMBL/GenBank/DDBJ databases">
        <title>Taxonomy of Antarctic Massilia spp.: description of Massilia rubra sp. nov., Massilia aquatica sp. nov., Massilia mucilaginosa sp. nov., Massilia frigida sp. nov. isolated from streams, lakes and regoliths.</title>
        <authorList>
            <person name="Holochova P."/>
            <person name="Sedlacek I."/>
            <person name="Kralova S."/>
            <person name="Maslanova I."/>
            <person name="Busse H.-J."/>
            <person name="Stankova E."/>
            <person name="Vrbovska V."/>
            <person name="Kovarovic V."/>
            <person name="Bartak M."/>
            <person name="Svec P."/>
            <person name="Pantucek R."/>
        </authorList>
    </citation>
    <scope>NUCLEOTIDE SEQUENCE [LARGE SCALE GENOMIC DNA]</scope>
    <source>
        <strain evidence="1 2">CCM 8692</strain>
    </source>
</reference>